<comment type="caution">
    <text evidence="2">The sequence shown here is derived from an EMBL/GenBank/DDBJ whole genome shotgun (WGS) entry which is preliminary data.</text>
</comment>
<organism evidence="2 3">
    <name type="scientific">Ancylobacter aquaticus</name>
    <dbReference type="NCBI Taxonomy" id="100"/>
    <lineage>
        <taxon>Bacteria</taxon>
        <taxon>Pseudomonadati</taxon>
        <taxon>Pseudomonadota</taxon>
        <taxon>Alphaproteobacteria</taxon>
        <taxon>Hyphomicrobiales</taxon>
        <taxon>Xanthobacteraceae</taxon>
        <taxon>Ancylobacter</taxon>
    </lineage>
</organism>
<evidence type="ECO:0000256" key="1">
    <source>
        <dbReference type="SAM" id="SignalP"/>
    </source>
</evidence>
<sequence length="328" mass="36156">MPYQVGTARRGRGWRGHYLGALAALLWLAATPEARAQGCGSCGTDTGSASPQASQTAQPMTNFFGNSRYLQAISEQVNLSRQGGPLPITISGNVQTWTSGPPQEDLYTQSAQLAYKLSDQWTLLGQQLYQQQASIELWNFVGGVGYQPTEDFSVNVMAGVGVHTRYTYQWATYISPQYTLPLTIAGEKRIALGANLTVEKYELGTFYQVQPRVSLKVASWLPQLQIGYAFGDFDKSTDVTKTQYYQPQAVSGLSLTAVFHPFEPIYAVITYLPENRNYIAGNYSVQNTISGTLHMNLTQSLRTSLFYQDTWYEGGSDQAFGGSLSMAF</sequence>
<keyword evidence="3" id="KW-1185">Reference proteome</keyword>
<accession>A0A4R1HJS8</accession>
<name>A0A4R1HJS8_ANCAQ</name>
<keyword evidence="1" id="KW-0732">Signal</keyword>
<dbReference type="AlphaFoldDB" id="A0A4R1HJS8"/>
<evidence type="ECO:0000313" key="2">
    <source>
        <dbReference type="EMBL" id="TCK19799.1"/>
    </source>
</evidence>
<reference evidence="2 3" key="1">
    <citation type="submission" date="2019-03" db="EMBL/GenBank/DDBJ databases">
        <title>Genomic Encyclopedia of Type Strains, Phase IV (KMG-IV): sequencing the most valuable type-strain genomes for metagenomic binning, comparative biology and taxonomic classification.</title>
        <authorList>
            <person name="Goeker M."/>
        </authorList>
    </citation>
    <scope>NUCLEOTIDE SEQUENCE [LARGE SCALE GENOMIC DNA]</scope>
    <source>
        <strain evidence="2 3">DSM 101</strain>
    </source>
</reference>
<feature type="chain" id="PRO_5020907598" evidence="1">
    <location>
        <begin position="37"/>
        <end position="328"/>
    </location>
</feature>
<gene>
    <name evidence="2" type="ORF">EV667_4263</name>
</gene>
<protein>
    <submittedName>
        <fullName evidence="2">Uncharacterized protein</fullName>
    </submittedName>
</protein>
<dbReference type="EMBL" id="SMFY01000005">
    <property type="protein sequence ID" value="TCK19799.1"/>
    <property type="molecule type" value="Genomic_DNA"/>
</dbReference>
<evidence type="ECO:0000313" key="3">
    <source>
        <dbReference type="Proteomes" id="UP000295030"/>
    </source>
</evidence>
<proteinExistence type="predicted"/>
<dbReference type="Proteomes" id="UP000295030">
    <property type="component" value="Unassembled WGS sequence"/>
</dbReference>
<feature type="signal peptide" evidence="1">
    <location>
        <begin position="1"/>
        <end position="36"/>
    </location>
</feature>